<feature type="signal peptide" evidence="1">
    <location>
        <begin position="1"/>
        <end position="28"/>
    </location>
</feature>
<protein>
    <submittedName>
        <fullName evidence="2">Peptidase S1</fullName>
    </submittedName>
</protein>
<accession>A0A5J6G3A2</accession>
<proteinExistence type="predicted"/>
<dbReference type="InterPro" id="IPR043504">
    <property type="entry name" value="Peptidase_S1_PA_chymotrypsin"/>
</dbReference>
<dbReference type="AlphaFoldDB" id="A0A5J6G3A2"/>
<sequence>MLRTLRALGLAVVLAAGMTVATAPSAGADSLTPVGGGSGIIFRLSPTPEAPQSYYICTLTAVGRDATGNLVGLTNAHCFIDDKGNKLVGEKVYLDSSPAGTAAAPAPIPDSRPDLKTGSIGTVTHVSTPNNLLNTGPKGLDYAVIDLDESRVAPTTTVGSVTITSVGAPPANGTRMCEQDHRTGLTCGIKLGTNGIWFNHLISTDGGDSGAPVVNGQTLVGNAFGAQHSSPILSIIDEMNANGGVGAGFHLAS</sequence>
<dbReference type="InterPro" id="IPR009003">
    <property type="entry name" value="Peptidase_S1_PA"/>
</dbReference>
<evidence type="ECO:0000313" key="2">
    <source>
        <dbReference type="EMBL" id="QEU90099.1"/>
    </source>
</evidence>
<keyword evidence="1" id="KW-0732">Signal</keyword>
<dbReference type="RefSeq" id="WP_055544393.1">
    <property type="nucleotide sequence ID" value="NZ_CP023699.1"/>
</dbReference>
<name>A0A5J6G3A2_STRKN</name>
<gene>
    <name evidence="2" type="ORF">CP970_03510</name>
</gene>
<dbReference type="EMBL" id="CP023699">
    <property type="protein sequence ID" value="QEU90099.1"/>
    <property type="molecule type" value="Genomic_DNA"/>
</dbReference>
<evidence type="ECO:0000313" key="3">
    <source>
        <dbReference type="Proteomes" id="UP000325529"/>
    </source>
</evidence>
<dbReference type="OrthoDB" id="4536940at2"/>
<organism evidence="2 3">
    <name type="scientific">Streptomyces kanamyceticus</name>
    <dbReference type="NCBI Taxonomy" id="1967"/>
    <lineage>
        <taxon>Bacteria</taxon>
        <taxon>Bacillati</taxon>
        <taxon>Actinomycetota</taxon>
        <taxon>Actinomycetes</taxon>
        <taxon>Kitasatosporales</taxon>
        <taxon>Streptomycetaceae</taxon>
        <taxon>Streptomyces</taxon>
    </lineage>
</organism>
<dbReference type="Proteomes" id="UP000325529">
    <property type="component" value="Chromosome"/>
</dbReference>
<reference evidence="2 3" key="1">
    <citation type="submission" date="2017-09" db="EMBL/GenBank/DDBJ databases">
        <authorList>
            <person name="Lee N."/>
            <person name="Cho B.-K."/>
        </authorList>
    </citation>
    <scope>NUCLEOTIDE SEQUENCE [LARGE SCALE GENOMIC DNA]</scope>
    <source>
        <strain evidence="2 3">ATCC 12853</strain>
    </source>
</reference>
<dbReference type="SUPFAM" id="SSF50494">
    <property type="entry name" value="Trypsin-like serine proteases"/>
    <property type="match status" value="1"/>
</dbReference>
<feature type="chain" id="PRO_5023837124" evidence="1">
    <location>
        <begin position="29"/>
        <end position="253"/>
    </location>
</feature>
<dbReference type="Gene3D" id="2.40.10.10">
    <property type="entry name" value="Trypsin-like serine proteases"/>
    <property type="match status" value="2"/>
</dbReference>
<dbReference type="KEGG" id="ska:CP970_03510"/>
<evidence type="ECO:0000256" key="1">
    <source>
        <dbReference type="SAM" id="SignalP"/>
    </source>
</evidence>
<keyword evidence="3" id="KW-1185">Reference proteome</keyword>